<dbReference type="Gene3D" id="1.25.40.20">
    <property type="entry name" value="Ankyrin repeat-containing domain"/>
    <property type="match status" value="2"/>
</dbReference>
<dbReference type="InterPro" id="IPR036770">
    <property type="entry name" value="Ankyrin_rpt-contain_sf"/>
</dbReference>
<name>A0AAV3RAD0_LITER</name>
<feature type="transmembrane region" description="Helical" evidence="1">
    <location>
        <begin position="466"/>
        <end position="492"/>
    </location>
</feature>
<evidence type="ECO:0000256" key="1">
    <source>
        <dbReference type="SAM" id="Phobius"/>
    </source>
</evidence>
<dbReference type="Pfam" id="PF00023">
    <property type="entry name" value="Ank"/>
    <property type="match status" value="1"/>
</dbReference>
<protein>
    <submittedName>
        <fullName evidence="3">Scaffold/adaptor protein</fullName>
    </submittedName>
</protein>
<feature type="domain" description="PGG" evidence="2">
    <location>
        <begin position="420"/>
        <end position="532"/>
    </location>
</feature>
<gene>
    <name evidence="3" type="ORF">LIER_25372</name>
</gene>
<keyword evidence="1" id="KW-0472">Membrane</keyword>
<dbReference type="InterPro" id="IPR002110">
    <property type="entry name" value="Ankyrin_rpt"/>
</dbReference>
<feature type="transmembrane region" description="Helical" evidence="1">
    <location>
        <begin position="426"/>
        <end position="446"/>
    </location>
</feature>
<dbReference type="GO" id="GO:0016020">
    <property type="term" value="C:membrane"/>
    <property type="evidence" value="ECO:0007669"/>
    <property type="project" value="TreeGrafter"/>
</dbReference>
<proteinExistence type="predicted"/>
<dbReference type="PANTHER" id="PTHR24177">
    <property type="entry name" value="CASKIN"/>
    <property type="match status" value="1"/>
</dbReference>
<sequence>MEGDHQSHSLVINIAEEQNPYGNPVCCEFLYAAWVGDENTIDRILQQNGKTIITTPITPTGETVLQIMAVDAQEKHVFAIQKLLEHMAPDDLEIANNFGTIALHFAASSGNKGVADLMLNINPMLATIANNGNVTPLYMAAFSGHKDMVEYLLPLSGLGDDNSVYGSTILNVCIDSGLYGIALQLIRDFPSFAVNKDFEKKTALEVLAQKPSAFDSRADFKKRHNLLHLIISFPYGTFLKQLTHQECSHSQPVFKLLQHIWEETEQRTKSNLFTIDRDYLLFEAAYNDNYEFIVDLLKRHPDLIYRVNSANHTIFHIAIQHRCEPIFSLIYELGPLKDFIAEFKEDDTNNTMLHLVARLAPRDQLTLLPGAALQLQRELLWYKEVEKVVNPSYRQMKNKEGKTPHDIFTKEHETLMKEGEKWMKKTAEFCMVVSTLIATVIFAAVFTVPGGINDNNGLPVFVGKRLFSIFMMSEIVSMLSACTSIIMFLSILTSRYAEQDFIEALPFWLITGTTSLFISLTSMMVAFSTAFLMFGKHGIADVPAFVGLVVFVPLMFVWLKYPLLVDIISSTYGSRFLFRSRGRLFCM</sequence>
<dbReference type="SMART" id="SM00248">
    <property type="entry name" value="ANK"/>
    <property type="match status" value="6"/>
</dbReference>
<dbReference type="InterPro" id="IPR026961">
    <property type="entry name" value="PGG_dom"/>
</dbReference>
<dbReference type="EMBL" id="BAABME010007620">
    <property type="protein sequence ID" value="GAA0171312.1"/>
    <property type="molecule type" value="Genomic_DNA"/>
</dbReference>
<keyword evidence="1" id="KW-1133">Transmembrane helix</keyword>
<keyword evidence="1" id="KW-0812">Transmembrane</keyword>
<feature type="transmembrane region" description="Helical" evidence="1">
    <location>
        <begin position="504"/>
        <end position="534"/>
    </location>
</feature>
<dbReference type="Pfam" id="PF13962">
    <property type="entry name" value="PGG"/>
    <property type="match status" value="1"/>
</dbReference>
<dbReference type="Proteomes" id="UP001454036">
    <property type="component" value="Unassembled WGS sequence"/>
</dbReference>
<feature type="transmembrane region" description="Helical" evidence="1">
    <location>
        <begin position="540"/>
        <end position="559"/>
    </location>
</feature>
<evidence type="ECO:0000259" key="2">
    <source>
        <dbReference type="Pfam" id="PF13962"/>
    </source>
</evidence>
<evidence type="ECO:0000313" key="4">
    <source>
        <dbReference type="Proteomes" id="UP001454036"/>
    </source>
</evidence>
<dbReference type="SUPFAM" id="SSF48403">
    <property type="entry name" value="Ankyrin repeat"/>
    <property type="match status" value="2"/>
</dbReference>
<evidence type="ECO:0000313" key="3">
    <source>
        <dbReference type="EMBL" id="GAA0171312.1"/>
    </source>
</evidence>
<organism evidence="3 4">
    <name type="scientific">Lithospermum erythrorhizon</name>
    <name type="common">Purple gromwell</name>
    <name type="synonym">Lithospermum officinale var. erythrorhizon</name>
    <dbReference type="NCBI Taxonomy" id="34254"/>
    <lineage>
        <taxon>Eukaryota</taxon>
        <taxon>Viridiplantae</taxon>
        <taxon>Streptophyta</taxon>
        <taxon>Embryophyta</taxon>
        <taxon>Tracheophyta</taxon>
        <taxon>Spermatophyta</taxon>
        <taxon>Magnoliopsida</taxon>
        <taxon>eudicotyledons</taxon>
        <taxon>Gunneridae</taxon>
        <taxon>Pentapetalae</taxon>
        <taxon>asterids</taxon>
        <taxon>lamiids</taxon>
        <taxon>Boraginales</taxon>
        <taxon>Boraginaceae</taxon>
        <taxon>Boraginoideae</taxon>
        <taxon>Lithospermeae</taxon>
        <taxon>Lithospermum</taxon>
    </lineage>
</organism>
<dbReference type="AlphaFoldDB" id="A0AAV3RAD0"/>
<accession>A0AAV3RAD0</accession>
<comment type="caution">
    <text evidence="3">The sequence shown here is derived from an EMBL/GenBank/DDBJ whole genome shotgun (WGS) entry which is preliminary data.</text>
</comment>
<reference evidence="3 4" key="1">
    <citation type="submission" date="2024-01" db="EMBL/GenBank/DDBJ databases">
        <title>The complete chloroplast genome sequence of Lithospermum erythrorhizon: insights into the phylogenetic relationship among Boraginaceae species and the maternal lineages of purple gromwells.</title>
        <authorList>
            <person name="Okada T."/>
            <person name="Watanabe K."/>
        </authorList>
    </citation>
    <scope>NUCLEOTIDE SEQUENCE [LARGE SCALE GENOMIC DNA]</scope>
</reference>
<dbReference type="PANTHER" id="PTHR24177:SF292">
    <property type="entry name" value="ANKYRIN REPEAT FAMILY PROTEIN-RELATED"/>
    <property type="match status" value="1"/>
</dbReference>
<keyword evidence="4" id="KW-1185">Reference proteome</keyword>